<sequence length="52" mass="5989">MWVNDAHGGHYGRSIRWAQQYGMTWLYRQLWEKQAFGGAPIGAIFLEQPHAG</sequence>
<dbReference type="AlphaFoldDB" id="A0A0V1GTF8"/>
<comment type="caution">
    <text evidence="1">The sequence shown here is derived from an EMBL/GenBank/DDBJ whole genome shotgun (WGS) entry which is preliminary data.</text>
</comment>
<dbReference type="Proteomes" id="UP000055024">
    <property type="component" value="Unassembled WGS sequence"/>
</dbReference>
<dbReference type="EMBL" id="JYDP01000286">
    <property type="protein sequence ID" value="KRZ01472.1"/>
    <property type="molecule type" value="Genomic_DNA"/>
</dbReference>
<reference evidence="1 2" key="1">
    <citation type="submission" date="2015-01" db="EMBL/GenBank/DDBJ databases">
        <title>Evolution of Trichinella species and genotypes.</title>
        <authorList>
            <person name="Korhonen P.K."/>
            <person name="Edoardo P."/>
            <person name="Giuseppe L.R."/>
            <person name="Gasser R.B."/>
        </authorList>
    </citation>
    <scope>NUCLEOTIDE SEQUENCE [LARGE SCALE GENOMIC DNA]</scope>
    <source>
        <strain evidence="1">ISS1029</strain>
    </source>
</reference>
<name>A0A0V1GTF8_9BILA</name>
<evidence type="ECO:0000313" key="1">
    <source>
        <dbReference type="EMBL" id="KRZ01472.1"/>
    </source>
</evidence>
<accession>A0A0V1GTF8</accession>
<proteinExistence type="predicted"/>
<keyword evidence="2" id="KW-1185">Reference proteome</keyword>
<gene>
    <name evidence="1" type="ORF">T11_1043</name>
</gene>
<evidence type="ECO:0000313" key="2">
    <source>
        <dbReference type="Proteomes" id="UP000055024"/>
    </source>
</evidence>
<protein>
    <submittedName>
        <fullName evidence="1">Uncharacterized protein</fullName>
    </submittedName>
</protein>
<organism evidence="1 2">
    <name type="scientific">Trichinella zimbabwensis</name>
    <dbReference type="NCBI Taxonomy" id="268475"/>
    <lineage>
        <taxon>Eukaryota</taxon>
        <taxon>Metazoa</taxon>
        <taxon>Ecdysozoa</taxon>
        <taxon>Nematoda</taxon>
        <taxon>Enoplea</taxon>
        <taxon>Dorylaimia</taxon>
        <taxon>Trichinellida</taxon>
        <taxon>Trichinellidae</taxon>
        <taxon>Trichinella</taxon>
    </lineage>
</organism>